<evidence type="ECO:0000313" key="3">
    <source>
        <dbReference type="Proteomes" id="UP001500074"/>
    </source>
</evidence>
<evidence type="ECO:0000256" key="1">
    <source>
        <dbReference type="SAM" id="MobiDB-lite"/>
    </source>
</evidence>
<organism evidence="2 3">
    <name type="scientific">Modicisalibacter zincidurans</name>
    <dbReference type="NCBI Taxonomy" id="1178777"/>
    <lineage>
        <taxon>Bacteria</taxon>
        <taxon>Pseudomonadati</taxon>
        <taxon>Pseudomonadota</taxon>
        <taxon>Gammaproteobacteria</taxon>
        <taxon>Oceanospirillales</taxon>
        <taxon>Halomonadaceae</taxon>
        <taxon>Modicisalibacter</taxon>
    </lineage>
</organism>
<dbReference type="EMBL" id="BAABKI010000009">
    <property type="protein sequence ID" value="GAA5171500.1"/>
    <property type="molecule type" value="Genomic_DNA"/>
</dbReference>
<proteinExistence type="predicted"/>
<name>A0ABP9R568_9GAMM</name>
<sequence>MGIGTIRVSRIEARNSSAMAWRDVDRRSSQAVAEASEVNEGKDMAEPAGVAHLGL</sequence>
<gene>
    <name evidence="2" type="ORF">GCM10023342_06410</name>
</gene>
<evidence type="ECO:0000313" key="2">
    <source>
        <dbReference type="EMBL" id="GAA5171500.1"/>
    </source>
</evidence>
<reference evidence="3" key="1">
    <citation type="journal article" date="2019" name="Int. J. Syst. Evol. Microbiol.">
        <title>The Global Catalogue of Microorganisms (GCM) 10K type strain sequencing project: providing services to taxonomists for standard genome sequencing and annotation.</title>
        <authorList>
            <consortium name="The Broad Institute Genomics Platform"/>
            <consortium name="The Broad Institute Genome Sequencing Center for Infectious Disease"/>
            <person name="Wu L."/>
            <person name="Ma J."/>
        </authorList>
    </citation>
    <scope>NUCLEOTIDE SEQUENCE [LARGE SCALE GENOMIC DNA]</scope>
    <source>
        <strain evidence="3">JCM 18472</strain>
    </source>
</reference>
<feature type="region of interest" description="Disordered" evidence="1">
    <location>
        <begin position="33"/>
        <end position="55"/>
    </location>
</feature>
<protein>
    <submittedName>
        <fullName evidence="2">Uncharacterized protein</fullName>
    </submittedName>
</protein>
<dbReference type="Proteomes" id="UP001500074">
    <property type="component" value="Unassembled WGS sequence"/>
</dbReference>
<accession>A0ABP9R568</accession>
<keyword evidence="3" id="KW-1185">Reference proteome</keyword>
<comment type="caution">
    <text evidence="2">The sequence shown here is derived from an EMBL/GenBank/DDBJ whole genome shotgun (WGS) entry which is preliminary data.</text>
</comment>